<dbReference type="Gene3D" id="1.25.40.10">
    <property type="entry name" value="Tetratricopeptide repeat domain"/>
    <property type="match status" value="1"/>
</dbReference>
<keyword evidence="2" id="KW-0963">Cytoplasm</keyword>
<reference evidence="5" key="1">
    <citation type="journal article" date="2020" name="Stud. Mycol.">
        <title>101 Dothideomycetes genomes: a test case for predicting lifestyles and emergence of pathogens.</title>
        <authorList>
            <person name="Haridas S."/>
            <person name="Albert R."/>
            <person name="Binder M."/>
            <person name="Bloem J."/>
            <person name="Labutti K."/>
            <person name="Salamov A."/>
            <person name="Andreopoulos B."/>
            <person name="Baker S."/>
            <person name="Barry K."/>
            <person name="Bills G."/>
            <person name="Bluhm B."/>
            <person name="Cannon C."/>
            <person name="Castanera R."/>
            <person name="Culley D."/>
            <person name="Daum C."/>
            <person name="Ezra D."/>
            <person name="Gonzalez J."/>
            <person name="Henrissat B."/>
            <person name="Kuo A."/>
            <person name="Liang C."/>
            <person name="Lipzen A."/>
            <person name="Lutzoni F."/>
            <person name="Magnuson J."/>
            <person name="Mondo S."/>
            <person name="Nolan M."/>
            <person name="Ohm R."/>
            <person name="Pangilinan J."/>
            <person name="Park H.-J."/>
            <person name="Ramirez L."/>
            <person name="Alfaro M."/>
            <person name="Sun H."/>
            <person name="Tritt A."/>
            <person name="Yoshinaga Y."/>
            <person name="Zwiers L.-H."/>
            <person name="Turgeon B."/>
            <person name="Goodwin S."/>
            <person name="Spatafora J."/>
            <person name="Crous P."/>
            <person name="Grigoriev I."/>
        </authorList>
    </citation>
    <scope>NUCLEOTIDE SEQUENCE</scope>
    <source>
        <strain evidence="5">CBS 109.77</strain>
    </source>
</reference>
<dbReference type="GO" id="GO:0005871">
    <property type="term" value="C:kinesin complex"/>
    <property type="evidence" value="ECO:0007669"/>
    <property type="project" value="InterPro"/>
</dbReference>
<organism evidence="5 6">
    <name type="scientific">Melanomma pulvis-pyrius CBS 109.77</name>
    <dbReference type="NCBI Taxonomy" id="1314802"/>
    <lineage>
        <taxon>Eukaryota</taxon>
        <taxon>Fungi</taxon>
        <taxon>Dikarya</taxon>
        <taxon>Ascomycota</taxon>
        <taxon>Pezizomycotina</taxon>
        <taxon>Dothideomycetes</taxon>
        <taxon>Pleosporomycetidae</taxon>
        <taxon>Pleosporales</taxon>
        <taxon>Melanommataceae</taxon>
        <taxon>Melanomma</taxon>
    </lineage>
</organism>
<evidence type="ECO:0000313" key="5">
    <source>
        <dbReference type="EMBL" id="KAF2787342.1"/>
    </source>
</evidence>
<accession>A0A6A6WTD9</accession>
<evidence type="ECO:0000256" key="2">
    <source>
        <dbReference type="ARBA" id="ARBA00022490"/>
    </source>
</evidence>
<feature type="non-terminal residue" evidence="5">
    <location>
        <position position="1"/>
    </location>
</feature>
<dbReference type="PANTHER" id="PTHR45783">
    <property type="entry name" value="KINESIN LIGHT CHAIN"/>
    <property type="match status" value="1"/>
</dbReference>
<comment type="subcellular location">
    <subcellularLocation>
        <location evidence="1">Cytoplasm</location>
    </subcellularLocation>
</comment>
<evidence type="ECO:0000313" key="6">
    <source>
        <dbReference type="Proteomes" id="UP000799757"/>
    </source>
</evidence>
<dbReference type="SUPFAM" id="SSF48452">
    <property type="entry name" value="TPR-like"/>
    <property type="match status" value="1"/>
</dbReference>
<keyword evidence="3" id="KW-0677">Repeat</keyword>
<evidence type="ECO:0000256" key="4">
    <source>
        <dbReference type="ARBA" id="ARBA00022803"/>
    </source>
</evidence>
<name>A0A6A6WTD9_9PLEO</name>
<dbReference type="InterPro" id="IPR011990">
    <property type="entry name" value="TPR-like_helical_dom_sf"/>
</dbReference>
<dbReference type="GO" id="GO:0019894">
    <property type="term" value="F:kinesin binding"/>
    <property type="evidence" value="ECO:0007669"/>
    <property type="project" value="TreeGrafter"/>
</dbReference>
<dbReference type="PANTHER" id="PTHR45783:SF3">
    <property type="entry name" value="KINESIN LIGHT CHAIN"/>
    <property type="match status" value="1"/>
</dbReference>
<proteinExistence type="predicted"/>
<dbReference type="Proteomes" id="UP000799757">
    <property type="component" value="Unassembled WGS sequence"/>
</dbReference>
<dbReference type="AlphaFoldDB" id="A0A6A6WTD9"/>
<evidence type="ECO:0000256" key="1">
    <source>
        <dbReference type="ARBA" id="ARBA00004496"/>
    </source>
</evidence>
<protein>
    <submittedName>
        <fullName evidence="5">Uncharacterized protein</fullName>
    </submittedName>
</protein>
<dbReference type="GO" id="GO:0007018">
    <property type="term" value="P:microtubule-based movement"/>
    <property type="evidence" value="ECO:0007669"/>
    <property type="project" value="TreeGrafter"/>
</dbReference>
<gene>
    <name evidence="5" type="ORF">K505DRAFT_257913</name>
</gene>
<keyword evidence="4" id="KW-0802">TPR repeat</keyword>
<evidence type="ECO:0000256" key="3">
    <source>
        <dbReference type="ARBA" id="ARBA00022737"/>
    </source>
</evidence>
<dbReference type="PRINTS" id="PR00381">
    <property type="entry name" value="KINESINLIGHT"/>
</dbReference>
<dbReference type="Pfam" id="PF13424">
    <property type="entry name" value="TPR_12"/>
    <property type="match status" value="1"/>
</dbReference>
<dbReference type="GO" id="GO:0005737">
    <property type="term" value="C:cytoplasm"/>
    <property type="evidence" value="ECO:0007669"/>
    <property type="project" value="UniProtKB-SubCell"/>
</dbReference>
<keyword evidence="6" id="KW-1185">Reference proteome</keyword>
<dbReference type="InterPro" id="IPR002151">
    <property type="entry name" value="Kinesin_light"/>
</dbReference>
<sequence>LGVHHPDTLASVNNLAVVLDNQGKYNEAEKLLWRALEGREKELGVHHPATLTSVNNLAAVLRHQGKYDEAEELNQRALQGSR</sequence>
<dbReference type="EMBL" id="MU002330">
    <property type="protein sequence ID" value="KAF2787342.1"/>
    <property type="molecule type" value="Genomic_DNA"/>
</dbReference>
<dbReference type="OrthoDB" id="5986190at2759"/>